<sequence>YLSGNADLKHLTVTAGGDDLALSPAFAAGTTSYKTETAAEQIAIQAVPSDANASVTLKSEALIGAKTVPLEDGDNRFEFSVKAENGTIKTYDLTVYRQEIPEITPCTYVDIEGHWAEAQICEAFAKGIVVGDSPTVFRPNGMVTRVEFAAMLLRSLGLASGSEADDLPFTDSGQIPSWAKGTISAAVEHGVLDGYPDGTLRPQQTINRS</sequence>
<dbReference type="PROSITE" id="PS51272">
    <property type="entry name" value="SLH"/>
    <property type="match status" value="2"/>
</dbReference>
<reference evidence="2 3" key="1">
    <citation type="submission" date="2021-07" db="EMBL/GenBank/DDBJ databases">
        <title>Paenibacillus radiodurans sp. nov., isolated from the southeastern edge of Tengger Desert.</title>
        <authorList>
            <person name="Zhang G."/>
        </authorList>
    </citation>
    <scope>NUCLEOTIDE SEQUENCE [LARGE SCALE GENOMIC DNA]</scope>
    <source>
        <strain evidence="2 3">CCM 7311</strain>
    </source>
</reference>
<feature type="domain" description="SLH" evidence="1">
    <location>
        <begin position="167"/>
        <end position="209"/>
    </location>
</feature>
<name>A0ABS7CL90_9BACL</name>
<evidence type="ECO:0000259" key="1">
    <source>
        <dbReference type="PROSITE" id="PS51272"/>
    </source>
</evidence>
<accession>A0ABS7CL90</accession>
<dbReference type="PANTHER" id="PTHR43308">
    <property type="entry name" value="OUTER MEMBRANE PROTEIN ALPHA-RELATED"/>
    <property type="match status" value="1"/>
</dbReference>
<feature type="domain" description="SLH" evidence="1">
    <location>
        <begin position="103"/>
        <end position="166"/>
    </location>
</feature>
<organism evidence="2 3">
    <name type="scientific">Paenibacillus sepulcri</name>
    <dbReference type="NCBI Taxonomy" id="359917"/>
    <lineage>
        <taxon>Bacteria</taxon>
        <taxon>Bacillati</taxon>
        <taxon>Bacillota</taxon>
        <taxon>Bacilli</taxon>
        <taxon>Bacillales</taxon>
        <taxon>Paenibacillaceae</taxon>
        <taxon>Paenibacillus</taxon>
    </lineage>
</organism>
<proteinExistence type="predicted"/>
<dbReference type="Pfam" id="PF12733">
    <property type="entry name" value="Cadherin-like"/>
    <property type="match status" value="1"/>
</dbReference>
<protein>
    <submittedName>
        <fullName evidence="2">S-layer homology domain-containing protein</fullName>
    </submittedName>
</protein>
<dbReference type="InterPro" id="IPR001119">
    <property type="entry name" value="SLH_dom"/>
</dbReference>
<dbReference type="Pfam" id="PF00395">
    <property type="entry name" value="SLH"/>
    <property type="match status" value="2"/>
</dbReference>
<dbReference type="Proteomes" id="UP001519887">
    <property type="component" value="Unassembled WGS sequence"/>
</dbReference>
<dbReference type="EMBL" id="JAHZIK010002832">
    <property type="protein sequence ID" value="MBW7461296.1"/>
    <property type="molecule type" value="Genomic_DNA"/>
</dbReference>
<dbReference type="InterPro" id="IPR051465">
    <property type="entry name" value="Cell_Envelope_Struct_Comp"/>
</dbReference>
<evidence type="ECO:0000313" key="3">
    <source>
        <dbReference type="Proteomes" id="UP001519887"/>
    </source>
</evidence>
<gene>
    <name evidence="2" type="ORF">K0U00_45290</name>
</gene>
<dbReference type="PANTHER" id="PTHR43308:SF5">
    <property type="entry name" value="S-LAYER PROTEIN _ PEPTIDOGLYCAN ENDO-BETA-N-ACETYLGLUCOSAMINIDASE"/>
    <property type="match status" value="1"/>
</dbReference>
<feature type="non-terminal residue" evidence="2">
    <location>
        <position position="209"/>
    </location>
</feature>
<dbReference type="InterPro" id="IPR025883">
    <property type="entry name" value="Cadherin-like_domain"/>
</dbReference>
<evidence type="ECO:0000313" key="2">
    <source>
        <dbReference type="EMBL" id="MBW7461296.1"/>
    </source>
</evidence>
<keyword evidence="3" id="KW-1185">Reference proteome</keyword>
<comment type="caution">
    <text evidence="2">The sequence shown here is derived from an EMBL/GenBank/DDBJ whole genome shotgun (WGS) entry which is preliminary data.</text>
</comment>
<feature type="non-terminal residue" evidence="2">
    <location>
        <position position="1"/>
    </location>
</feature>